<dbReference type="Proteomes" id="UP000265716">
    <property type="component" value="Unassembled WGS sequence"/>
</dbReference>
<evidence type="ECO:0000313" key="4">
    <source>
        <dbReference type="Proteomes" id="UP000265716"/>
    </source>
</evidence>
<protein>
    <submittedName>
        <fullName evidence="1">Uncharacterized protein</fullName>
    </submittedName>
</protein>
<dbReference type="EMBL" id="QUTD01006312">
    <property type="protein sequence ID" value="RHY56151.1"/>
    <property type="molecule type" value="Genomic_DNA"/>
</dbReference>
<reference evidence="4 5" key="2">
    <citation type="submission" date="2018-08" db="EMBL/GenBank/DDBJ databases">
        <title>Aphanomyces genome sequencing and annotation.</title>
        <authorList>
            <person name="Minardi D."/>
            <person name="Oidtmann B."/>
            <person name="Van Der Giezen M."/>
            <person name="Studholme D.J."/>
        </authorList>
    </citation>
    <scope>NUCLEOTIDE SEQUENCE [LARGE SCALE GENOMIC DNA]</scope>
    <source>
        <strain evidence="2 5">D2</strain>
        <strain evidence="1 4">SA</strain>
    </source>
</reference>
<dbReference type="EMBL" id="QUTC01010894">
    <property type="protein sequence ID" value="RHY39711.1"/>
    <property type="molecule type" value="Genomic_DNA"/>
</dbReference>
<evidence type="ECO:0000313" key="6">
    <source>
        <dbReference type="Proteomes" id="UP000275652"/>
    </source>
</evidence>
<dbReference type="EMBL" id="QUTI01053912">
    <property type="protein sequence ID" value="RLN99167.1"/>
    <property type="molecule type" value="Genomic_DNA"/>
</dbReference>
<dbReference type="AlphaFoldDB" id="A0A397CBL8"/>
<evidence type="ECO:0000313" key="3">
    <source>
        <dbReference type="EMBL" id="RLN99167.1"/>
    </source>
</evidence>
<evidence type="ECO:0000313" key="5">
    <source>
        <dbReference type="Proteomes" id="UP000266643"/>
    </source>
</evidence>
<accession>A0A397CBL8</accession>
<evidence type="ECO:0000313" key="1">
    <source>
        <dbReference type="EMBL" id="RHY39711.1"/>
    </source>
</evidence>
<evidence type="ECO:0000313" key="2">
    <source>
        <dbReference type="EMBL" id="RHY56151.1"/>
    </source>
</evidence>
<dbReference type="Proteomes" id="UP000266643">
    <property type="component" value="Unassembled WGS sequence"/>
</dbReference>
<proteinExistence type="predicted"/>
<dbReference type="Proteomes" id="UP000275652">
    <property type="component" value="Unassembled WGS sequence"/>
</dbReference>
<reference evidence="3 6" key="1">
    <citation type="journal article" date="2018" name="J. Invertebr. Pathol.">
        <title>New genotyping method for the causative agent of crayfish plague (Aphanomyces astaci) based on whole genome data.</title>
        <authorList>
            <person name="Minardi D."/>
            <person name="Studholme D.J."/>
            <person name="van der Giezen M."/>
            <person name="Pretto T."/>
            <person name="Oidtmann B."/>
        </authorList>
    </citation>
    <scope>NUCLEOTIDE SEQUENCE [LARGE SCALE GENOMIC DNA]</scope>
    <source>
        <strain evidence="3 6">KB13</strain>
    </source>
</reference>
<sequence length="111" mass="12498">MKSVGLIRSVAQQTVLSMPTTLSAIDAFGPIALSWKTASGKTTFALTNFNLSLLPLRAEDENYYAMVLACYQRMASEKKRKRAETQRCYQLSREGRIAMDTIHARFSPYRG</sequence>
<comment type="caution">
    <text evidence="1">The sequence shown here is derived from an EMBL/GenBank/DDBJ whole genome shotgun (WGS) entry which is preliminary data.</text>
</comment>
<organism evidence="1 4">
    <name type="scientific">Aphanomyces astaci</name>
    <name type="common">Crayfish plague agent</name>
    <dbReference type="NCBI Taxonomy" id="112090"/>
    <lineage>
        <taxon>Eukaryota</taxon>
        <taxon>Sar</taxon>
        <taxon>Stramenopiles</taxon>
        <taxon>Oomycota</taxon>
        <taxon>Saprolegniomycetes</taxon>
        <taxon>Saprolegniales</taxon>
        <taxon>Verrucalvaceae</taxon>
        <taxon>Aphanomyces</taxon>
    </lineage>
</organism>
<name>A0A397CBL8_APHAT</name>
<gene>
    <name evidence="3" type="ORF">DYB28_007036</name>
    <name evidence="2" type="ORF">DYB30_011985</name>
    <name evidence="1" type="ORF">DYB38_003210</name>
</gene>